<protein>
    <submittedName>
        <fullName evidence="1">Transcription initiation factor IIB</fullName>
    </submittedName>
</protein>
<organism evidence="1 2">
    <name type="scientific">Coemansia nantahalensis</name>
    <dbReference type="NCBI Taxonomy" id="2789366"/>
    <lineage>
        <taxon>Eukaryota</taxon>
        <taxon>Fungi</taxon>
        <taxon>Fungi incertae sedis</taxon>
        <taxon>Zoopagomycota</taxon>
        <taxon>Kickxellomycotina</taxon>
        <taxon>Kickxellomycetes</taxon>
        <taxon>Kickxellales</taxon>
        <taxon>Kickxellaceae</taxon>
        <taxon>Coemansia</taxon>
    </lineage>
</organism>
<evidence type="ECO:0000313" key="2">
    <source>
        <dbReference type="Proteomes" id="UP001140234"/>
    </source>
</evidence>
<reference evidence="1" key="1">
    <citation type="submission" date="2022-07" db="EMBL/GenBank/DDBJ databases">
        <title>Phylogenomic reconstructions and comparative analyses of Kickxellomycotina fungi.</title>
        <authorList>
            <person name="Reynolds N.K."/>
            <person name="Stajich J.E."/>
            <person name="Barry K."/>
            <person name="Grigoriev I.V."/>
            <person name="Crous P."/>
            <person name="Smith M.E."/>
        </authorList>
    </citation>
    <scope>NUCLEOTIDE SEQUENCE</scope>
    <source>
        <strain evidence="1">CBS 109366</strain>
    </source>
</reference>
<gene>
    <name evidence="1" type="primary">SUA7_1</name>
    <name evidence="1" type="ORF">IWQ57_001084</name>
</gene>
<proteinExistence type="predicted"/>
<dbReference type="Proteomes" id="UP001140234">
    <property type="component" value="Unassembled WGS sequence"/>
</dbReference>
<comment type="caution">
    <text evidence="1">The sequence shown here is derived from an EMBL/GenBank/DDBJ whole genome shotgun (WGS) entry which is preliminary data.</text>
</comment>
<sequence>MQAPGEQNQTQVDLNFGVRLTCRYCRDEVPNIVEDFTAGDLVCGGCGLVLGDRIIDTRSEWRTFDDKEGDDPSRVGDSANPLLDGDQLDTIIARGGVDGISRSLNRAQDRSAGKNGDHTLLQAYREISAMCDSYDIPKAIAAITKQLYKKVFDEKLHRGKNNDAIIAVCILLACRKGEAARTFKEICALTNVDRKEMTRAYRFLKSRLGGDTTATTSSNDLIARFCSNLNLDQDTWRIARLLTEKAKDMENISGKSPLSIAGACIHMASYLVGSGRDAKAISRIAGVGEATIRSTYKILYANRHALLTAEITDRCPRAREANLVDL</sequence>
<dbReference type="EMBL" id="JANBUJ010000164">
    <property type="protein sequence ID" value="KAJ2773888.1"/>
    <property type="molecule type" value="Genomic_DNA"/>
</dbReference>
<evidence type="ECO:0000313" key="1">
    <source>
        <dbReference type="EMBL" id="KAJ2773888.1"/>
    </source>
</evidence>
<keyword evidence="2" id="KW-1185">Reference proteome</keyword>
<accession>A0ACC1K5N4</accession>
<name>A0ACC1K5N4_9FUNG</name>